<gene>
    <name evidence="1" type="ORF">GNB58_005223</name>
</gene>
<dbReference type="EMBL" id="DAATAH010000175">
    <property type="protein sequence ID" value="HAE7768045.1"/>
    <property type="molecule type" value="Genomic_DNA"/>
</dbReference>
<feature type="non-terminal residue" evidence="1">
    <location>
        <position position="1"/>
    </location>
</feature>
<reference evidence="1" key="1">
    <citation type="journal article" date="2018" name="Genome Biol.">
        <title>SKESA: strategic k-mer extension for scrupulous assemblies.</title>
        <authorList>
            <person name="Souvorov A."/>
            <person name="Agarwala R."/>
            <person name="Lipman D.J."/>
        </authorList>
    </citation>
    <scope>NUCLEOTIDE SEQUENCE</scope>
    <source>
        <strain evidence="1">2584-68</strain>
    </source>
</reference>
<sequence>PHRECLPKMVYHHQSKYNPYRAYAWNGEKNVYVGCYPTVDEAVAAQERFYQNGSTKRIQKVPQELSEAEKEMFIGNLRAICHNFRRINEVWEAQLLPALQAMDSRLVYQLYDRFNDSMCVLPTIESRVGRYVPPTLPR</sequence>
<organism evidence="1">
    <name type="scientific">Salmonella enterica subsp. houtenae serovar 45:g,z51:-</name>
    <dbReference type="NCBI Taxonomy" id="1967611"/>
    <lineage>
        <taxon>Bacteria</taxon>
        <taxon>Pseudomonadati</taxon>
        <taxon>Pseudomonadota</taxon>
        <taxon>Gammaproteobacteria</taxon>
        <taxon>Enterobacterales</taxon>
        <taxon>Enterobacteriaceae</taxon>
        <taxon>Salmonella</taxon>
    </lineage>
</organism>
<accession>A0A736R9U8</accession>
<reference evidence="1" key="2">
    <citation type="submission" date="2018-07" db="EMBL/GenBank/DDBJ databases">
        <authorList>
            <consortium name="NCBI Pathogen Detection Project"/>
        </authorList>
    </citation>
    <scope>NUCLEOTIDE SEQUENCE</scope>
    <source>
        <strain evidence="1">2584-68</strain>
    </source>
</reference>
<evidence type="ECO:0000313" key="1">
    <source>
        <dbReference type="EMBL" id="HAE7768045.1"/>
    </source>
</evidence>
<proteinExistence type="predicted"/>
<name>A0A736R9U8_SALHO</name>
<comment type="caution">
    <text evidence="1">The sequence shown here is derived from an EMBL/GenBank/DDBJ whole genome shotgun (WGS) entry which is preliminary data.</text>
</comment>
<dbReference type="AlphaFoldDB" id="A0A736R9U8"/>
<protein>
    <submittedName>
        <fullName evidence="1">Phage antirepressor Ant</fullName>
    </submittedName>
</protein>